<dbReference type="CDD" id="cd23945">
    <property type="entry name" value="PAPS_reductase"/>
    <property type="match status" value="1"/>
</dbReference>
<dbReference type="Pfam" id="PF00035">
    <property type="entry name" value="dsrm"/>
    <property type="match status" value="1"/>
</dbReference>
<dbReference type="NCBIfam" id="TIGR02057">
    <property type="entry name" value="PAPS_reductase"/>
    <property type="match status" value="1"/>
</dbReference>
<dbReference type="InterPro" id="IPR011800">
    <property type="entry name" value="PAPS_reductase_CysH"/>
</dbReference>
<feature type="domain" description="RNase III" evidence="7">
    <location>
        <begin position="256"/>
        <end position="343"/>
    </location>
</feature>
<dbReference type="EMBL" id="JABCKI010005715">
    <property type="protein sequence ID" value="KAG5639683.1"/>
    <property type="molecule type" value="Genomic_DNA"/>
</dbReference>
<gene>
    <name evidence="8" type="ORF">H0H81_005866</name>
</gene>
<comment type="similarity">
    <text evidence="1">Belongs to the PAPS reductase family. CysH subfamily.</text>
</comment>
<comment type="pathway">
    <text evidence="4">Sulfur metabolism; hydrogen sulfide biosynthesis; sulfite from sulfate.</text>
</comment>
<evidence type="ECO:0000259" key="7">
    <source>
        <dbReference type="PROSITE" id="PS50142"/>
    </source>
</evidence>
<dbReference type="CDD" id="cd00593">
    <property type="entry name" value="RIBOc"/>
    <property type="match status" value="1"/>
</dbReference>
<dbReference type="PROSITE" id="PS50137">
    <property type="entry name" value="DS_RBD"/>
    <property type="match status" value="1"/>
</dbReference>
<dbReference type="Pfam" id="PF00636">
    <property type="entry name" value="Ribonuclease_3"/>
    <property type="match status" value="1"/>
</dbReference>
<organism evidence="8 9">
    <name type="scientific">Sphagnurus paluster</name>
    <dbReference type="NCBI Taxonomy" id="117069"/>
    <lineage>
        <taxon>Eukaryota</taxon>
        <taxon>Fungi</taxon>
        <taxon>Dikarya</taxon>
        <taxon>Basidiomycota</taxon>
        <taxon>Agaricomycotina</taxon>
        <taxon>Agaricomycetes</taxon>
        <taxon>Agaricomycetidae</taxon>
        <taxon>Agaricales</taxon>
        <taxon>Tricholomatineae</taxon>
        <taxon>Lyophyllaceae</taxon>
        <taxon>Sphagnurus</taxon>
    </lineage>
</organism>
<keyword evidence="9" id="KW-1185">Reference proteome</keyword>
<evidence type="ECO:0008006" key="10">
    <source>
        <dbReference type="Google" id="ProtNLM"/>
    </source>
</evidence>
<evidence type="ECO:0000256" key="1">
    <source>
        <dbReference type="ARBA" id="ARBA00009732"/>
    </source>
</evidence>
<dbReference type="InterPro" id="IPR036389">
    <property type="entry name" value="RNase_III_sf"/>
</dbReference>
<keyword evidence="3" id="KW-0560">Oxidoreductase</keyword>
<evidence type="ECO:0000256" key="4">
    <source>
        <dbReference type="ARBA" id="ARBA00024327"/>
    </source>
</evidence>
<dbReference type="NCBIfam" id="NF002537">
    <property type="entry name" value="PRK02090.1"/>
    <property type="match status" value="1"/>
</dbReference>
<dbReference type="Gene3D" id="3.40.50.620">
    <property type="entry name" value="HUPs"/>
    <property type="match status" value="1"/>
</dbReference>
<dbReference type="SUPFAM" id="SSF69065">
    <property type="entry name" value="RNase III domain-like"/>
    <property type="match status" value="1"/>
</dbReference>
<dbReference type="PANTHER" id="PTHR46509">
    <property type="entry name" value="PHOSPHOADENOSINE PHOSPHOSULFATE REDUCTASE"/>
    <property type="match status" value="1"/>
</dbReference>
<dbReference type="GO" id="GO:0019379">
    <property type="term" value="P:sulfate assimilation, phosphoadenylyl sulfate reduction by phosphoadenylyl-sulfate reductase (thioredoxin)"/>
    <property type="evidence" value="ECO:0007669"/>
    <property type="project" value="InterPro"/>
</dbReference>
<dbReference type="PROSITE" id="PS50142">
    <property type="entry name" value="RNASE_3_2"/>
    <property type="match status" value="1"/>
</dbReference>
<dbReference type="GO" id="GO:0006396">
    <property type="term" value="P:RNA processing"/>
    <property type="evidence" value="ECO:0007669"/>
    <property type="project" value="InterPro"/>
</dbReference>
<dbReference type="InterPro" id="IPR014729">
    <property type="entry name" value="Rossmann-like_a/b/a_fold"/>
</dbReference>
<feature type="domain" description="DRBM" evidence="6">
    <location>
        <begin position="399"/>
        <end position="487"/>
    </location>
</feature>
<dbReference type="OrthoDB" id="7869097at2759"/>
<dbReference type="HAMAP" id="MF_00063">
    <property type="entry name" value="CysH"/>
    <property type="match status" value="1"/>
</dbReference>
<evidence type="ECO:0000259" key="6">
    <source>
        <dbReference type="PROSITE" id="PS50137"/>
    </source>
</evidence>
<evidence type="ECO:0000313" key="8">
    <source>
        <dbReference type="EMBL" id="KAG5639683.1"/>
    </source>
</evidence>
<name>A0A9P7FX04_9AGAR</name>
<dbReference type="PANTHER" id="PTHR46509:SF1">
    <property type="entry name" value="PHOSPHOADENOSINE PHOSPHOSULFATE REDUCTASE"/>
    <property type="match status" value="1"/>
</dbReference>
<accession>A0A9P7FX04</accession>
<reference evidence="8" key="2">
    <citation type="submission" date="2021-10" db="EMBL/GenBank/DDBJ databases">
        <title>Phylogenomics reveals ancestral predisposition of the termite-cultivated fungus Termitomyces towards a domesticated lifestyle.</title>
        <authorList>
            <person name="Auxier B."/>
            <person name="Grum-Grzhimaylo A."/>
            <person name="Cardenas M.E."/>
            <person name="Lodge J.D."/>
            <person name="Laessoe T."/>
            <person name="Pedersen O."/>
            <person name="Smith M.E."/>
            <person name="Kuyper T.W."/>
            <person name="Franco-Molano E.A."/>
            <person name="Baroni T.J."/>
            <person name="Aanen D.K."/>
        </authorList>
    </citation>
    <scope>NUCLEOTIDE SEQUENCE</scope>
    <source>
        <strain evidence="8">D49</strain>
    </source>
</reference>
<dbReference type="SUPFAM" id="SSF54768">
    <property type="entry name" value="dsRNA-binding domain-like"/>
    <property type="match status" value="1"/>
</dbReference>
<evidence type="ECO:0000313" key="9">
    <source>
        <dbReference type="Proteomes" id="UP000717328"/>
    </source>
</evidence>
<evidence type="ECO:0000256" key="2">
    <source>
        <dbReference type="ARBA" id="ARBA00022884"/>
    </source>
</evidence>
<protein>
    <recommendedName>
        <fullName evidence="10">3'-phosphoadenylylsulfate reductase</fullName>
    </recommendedName>
</protein>
<dbReference type="AlphaFoldDB" id="A0A9P7FX04"/>
<dbReference type="Pfam" id="PF01507">
    <property type="entry name" value="PAPS_reduct"/>
    <property type="match status" value="1"/>
</dbReference>
<dbReference type="InterPro" id="IPR014720">
    <property type="entry name" value="dsRBD_dom"/>
</dbReference>
<dbReference type="GO" id="GO:0004525">
    <property type="term" value="F:ribonuclease III activity"/>
    <property type="evidence" value="ECO:0007669"/>
    <property type="project" value="InterPro"/>
</dbReference>
<comment type="caution">
    <text evidence="8">The sequence shown here is derived from an EMBL/GenBank/DDBJ whole genome shotgun (WGS) entry which is preliminary data.</text>
</comment>
<dbReference type="Gene3D" id="3.30.160.20">
    <property type="match status" value="1"/>
</dbReference>
<proteinExistence type="inferred from homology"/>
<dbReference type="NCBIfam" id="TIGR00434">
    <property type="entry name" value="cysH"/>
    <property type="match status" value="1"/>
</dbReference>
<keyword evidence="2 5" id="KW-0694">RNA-binding</keyword>
<dbReference type="InterPro" id="IPR004511">
    <property type="entry name" value="PAPS/APS_Rdtase"/>
</dbReference>
<dbReference type="Proteomes" id="UP000717328">
    <property type="component" value="Unassembled WGS sequence"/>
</dbReference>
<dbReference type="InterPro" id="IPR002500">
    <property type="entry name" value="PAPS_reduct_dom"/>
</dbReference>
<sequence>MDTKISLDLPLSKERLNEINTHLSTQTPEEILKWAVDNIPGLYQTTAFGLTGLVAIDMLSKITTSPPPLIFLDTLYHFRETYELVEDVKARYSVPLHVYKPEGCLDVKQFEEKHGERLWETDEDTYDFLVKVEPARRAYEDLGVKAVITGRRASQGADRASLKPLEVDSTGLLKLNPLFQWNFHLLEWYIKENNVPRNKLLDQGYRSVGDWHSTVKVVEGQDERAGRWAGKEKTECGLHKDYFSMKAQAKVAAGAFEHLGDAVLGLSVTNLLVDMYPGLHVGPSTKIRALVVGNATLAEISLKYKLPIRLRLHHAQAITLRASTHIQADVLESFIGGLYHEQGLKAVQNWLNPLFRPYATAAYRIVRVQHGLPLLASPSPSPRSLQTPPELASAPTPMTTIGHLALFNQKLQKADCTVEWIYSDTPEAGTDGKGTAEDGTSRRGTKTTPVWYVRVLVSGEVYGSGRGNTKKAARNEAAKVGLEKMGIFVW</sequence>
<dbReference type="SUPFAM" id="SSF52402">
    <property type="entry name" value="Adenine nucleotide alpha hydrolases-like"/>
    <property type="match status" value="1"/>
</dbReference>
<evidence type="ECO:0000256" key="3">
    <source>
        <dbReference type="ARBA" id="ARBA00023002"/>
    </source>
</evidence>
<dbReference type="SMART" id="SM00535">
    <property type="entry name" value="RIBOc"/>
    <property type="match status" value="1"/>
</dbReference>
<dbReference type="GO" id="GO:0005737">
    <property type="term" value="C:cytoplasm"/>
    <property type="evidence" value="ECO:0007669"/>
    <property type="project" value="TreeGrafter"/>
</dbReference>
<dbReference type="InterPro" id="IPR000999">
    <property type="entry name" value="RNase_III_dom"/>
</dbReference>
<dbReference type="GO" id="GO:0003723">
    <property type="term" value="F:RNA binding"/>
    <property type="evidence" value="ECO:0007669"/>
    <property type="project" value="UniProtKB-UniRule"/>
</dbReference>
<dbReference type="Gene3D" id="1.10.1520.10">
    <property type="entry name" value="Ribonuclease III domain"/>
    <property type="match status" value="1"/>
</dbReference>
<dbReference type="GO" id="GO:0004604">
    <property type="term" value="F:phosphoadenylyl-sulfate reductase (thioredoxin) activity"/>
    <property type="evidence" value="ECO:0007669"/>
    <property type="project" value="InterPro"/>
</dbReference>
<evidence type="ECO:0000256" key="5">
    <source>
        <dbReference type="PROSITE-ProRule" id="PRU00266"/>
    </source>
</evidence>
<reference evidence="8" key="1">
    <citation type="submission" date="2021-02" db="EMBL/GenBank/DDBJ databases">
        <authorList>
            <person name="Nieuwenhuis M."/>
            <person name="Van De Peppel L.J.J."/>
        </authorList>
    </citation>
    <scope>NUCLEOTIDE SEQUENCE</scope>
    <source>
        <strain evidence="8">D49</strain>
    </source>
</reference>